<dbReference type="OrthoDB" id="2355951at2759"/>
<accession>A0A9N9FIM7</accession>
<dbReference type="EMBL" id="CAJVPS010001376">
    <property type="protein sequence ID" value="CAG8535690.1"/>
    <property type="molecule type" value="Genomic_DNA"/>
</dbReference>
<evidence type="ECO:0000313" key="1">
    <source>
        <dbReference type="EMBL" id="CAG8535690.1"/>
    </source>
</evidence>
<name>A0A9N9FIM7_9GLOM</name>
<protein>
    <submittedName>
        <fullName evidence="1">4558_t:CDS:1</fullName>
    </submittedName>
</protein>
<proteinExistence type="predicted"/>
<organism evidence="1 2">
    <name type="scientific">Ambispora leptoticha</name>
    <dbReference type="NCBI Taxonomy" id="144679"/>
    <lineage>
        <taxon>Eukaryota</taxon>
        <taxon>Fungi</taxon>
        <taxon>Fungi incertae sedis</taxon>
        <taxon>Mucoromycota</taxon>
        <taxon>Glomeromycotina</taxon>
        <taxon>Glomeromycetes</taxon>
        <taxon>Archaeosporales</taxon>
        <taxon>Ambisporaceae</taxon>
        <taxon>Ambispora</taxon>
    </lineage>
</organism>
<dbReference type="Proteomes" id="UP000789508">
    <property type="component" value="Unassembled WGS sequence"/>
</dbReference>
<sequence>MRLLWGKSSPFAVELYNFLDHVEADNLRWQDPFASQVISDKSSFVRNLPGNIYHNFMEPLRRMKMDAPPIIREICNAFVEDFKKDEIEIPPPKYLHDHTWRETNEELTDISTEILESLNDIWRNPAFDRKFAKLQSEGTYVTDVIVPLLRVSLKKLPIRNTAFLSTAERQSQASADRKGEGKQGKRPDIMFIEERKDDDEVKLWREMNDGLYWVYSGSRPDKNEFGIAGVQIAGDMFHFNIIIKDMDDIHRLYHLYSVKIPIRPTGSEDLDLKDLKGEVQQYLPIKKIVNDYSGELFLTARRIGREETATSDVPDAKRKISRRLRYNKNKKLKWEQEHAEVFYKSEDVPSFTGPLVDSDIIFDPLRV</sequence>
<evidence type="ECO:0000313" key="2">
    <source>
        <dbReference type="Proteomes" id="UP000789508"/>
    </source>
</evidence>
<reference evidence="1" key="1">
    <citation type="submission" date="2021-06" db="EMBL/GenBank/DDBJ databases">
        <authorList>
            <person name="Kallberg Y."/>
            <person name="Tangrot J."/>
            <person name="Rosling A."/>
        </authorList>
    </citation>
    <scope>NUCLEOTIDE SEQUENCE</scope>
    <source>
        <strain evidence="1">FL130A</strain>
    </source>
</reference>
<gene>
    <name evidence="1" type="ORF">ALEPTO_LOCUS5158</name>
</gene>
<keyword evidence="2" id="KW-1185">Reference proteome</keyword>
<dbReference type="AlphaFoldDB" id="A0A9N9FIM7"/>
<comment type="caution">
    <text evidence="1">The sequence shown here is derived from an EMBL/GenBank/DDBJ whole genome shotgun (WGS) entry which is preliminary data.</text>
</comment>